<dbReference type="SUPFAM" id="SSF47391">
    <property type="entry name" value="Dimerization-anchoring domain of cAMP-dependent PK regulatory subunit"/>
    <property type="match status" value="1"/>
</dbReference>
<evidence type="ECO:0000313" key="2">
    <source>
        <dbReference type="Proteomes" id="UP000269221"/>
    </source>
</evidence>
<dbReference type="EMBL" id="QRBI01000120">
    <property type="protein sequence ID" value="RMC07687.1"/>
    <property type="molecule type" value="Genomic_DNA"/>
</dbReference>
<dbReference type="Pfam" id="PF17819">
    <property type="entry name" value="Tex55"/>
    <property type="match status" value="1"/>
</dbReference>
<accession>A0A3M0KKE6</accession>
<sequence>MARPRLWVSTGLPQLMDRVAGFKAEMYTSESTQDGSNTVETVLSAAEITFEALENPEAFGDPYQVAMNYVEEHKILQIFQDITEKLLIHKPDDPLQFILKEVQSLINARQAESVRLSEENKDV</sequence>
<dbReference type="AlphaFoldDB" id="A0A3M0KKE6"/>
<evidence type="ECO:0000313" key="1">
    <source>
        <dbReference type="EMBL" id="RMC07687.1"/>
    </source>
</evidence>
<name>A0A3M0KKE6_HIRRU</name>
<dbReference type="PANTHER" id="PTHR47110">
    <property type="entry name" value="TESTIS-SPECIFIC EXPRESSED PROTEIN 55"/>
    <property type="match status" value="1"/>
</dbReference>
<comment type="caution">
    <text evidence="1">The sequence shown here is derived from an EMBL/GenBank/DDBJ whole genome shotgun (WGS) entry which is preliminary data.</text>
</comment>
<proteinExistence type="predicted"/>
<organism evidence="1 2">
    <name type="scientific">Hirundo rustica rustica</name>
    <dbReference type="NCBI Taxonomy" id="333673"/>
    <lineage>
        <taxon>Eukaryota</taxon>
        <taxon>Metazoa</taxon>
        <taxon>Chordata</taxon>
        <taxon>Craniata</taxon>
        <taxon>Vertebrata</taxon>
        <taxon>Euteleostomi</taxon>
        <taxon>Archelosauria</taxon>
        <taxon>Archosauria</taxon>
        <taxon>Dinosauria</taxon>
        <taxon>Saurischia</taxon>
        <taxon>Theropoda</taxon>
        <taxon>Coelurosauria</taxon>
        <taxon>Aves</taxon>
        <taxon>Neognathae</taxon>
        <taxon>Neoaves</taxon>
        <taxon>Telluraves</taxon>
        <taxon>Australaves</taxon>
        <taxon>Passeriformes</taxon>
        <taxon>Sylvioidea</taxon>
        <taxon>Hirundinidae</taxon>
        <taxon>Hirundo</taxon>
    </lineage>
</organism>
<dbReference type="Gene3D" id="1.20.890.10">
    <property type="entry name" value="cAMP-dependent protein kinase regulatory subunit, dimerization-anchoring domain"/>
    <property type="match status" value="1"/>
</dbReference>
<dbReference type="OrthoDB" id="522106at2759"/>
<dbReference type="PANTHER" id="PTHR47110:SF3">
    <property type="entry name" value="TESTIS-SPECIFIC EXPRESSED PROTEIN 55-LIKE"/>
    <property type="match status" value="1"/>
</dbReference>
<keyword evidence="2" id="KW-1185">Reference proteome</keyword>
<dbReference type="InterPro" id="IPR048377">
    <property type="entry name" value="TEX55_DD"/>
</dbReference>
<dbReference type="InterPro" id="IPR040760">
    <property type="entry name" value="Tex55"/>
</dbReference>
<dbReference type="Proteomes" id="UP000269221">
    <property type="component" value="Unassembled WGS sequence"/>
</dbReference>
<dbReference type="CDD" id="cd22975">
    <property type="entry name" value="DD_TEX55"/>
    <property type="match status" value="1"/>
</dbReference>
<reference evidence="1 2" key="1">
    <citation type="submission" date="2018-07" db="EMBL/GenBank/DDBJ databases">
        <title>A high quality draft genome assembly of the barn swallow (H. rustica rustica).</title>
        <authorList>
            <person name="Formenti G."/>
            <person name="Chiara M."/>
            <person name="Poveda L."/>
            <person name="Francoijs K.-J."/>
            <person name="Bonisoli-Alquati A."/>
            <person name="Canova L."/>
            <person name="Gianfranceschi L."/>
            <person name="Horner D.S."/>
            <person name="Saino N."/>
        </authorList>
    </citation>
    <scope>NUCLEOTIDE SEQUENCE [LARGE SCALE GENOMIC DNA]</scope>
    <source>
        <strain evidence="1">Chelidonia</strain>
        <tissue evidence="1">Blood</tissue>
    </source>
</reference>
<protein>
    <submittedName>
        <fullName evidence="1">Uncharacterized protein</fullName>
    </submittedName>
</protein>
<gene>
    <name evidence="1" type="ORF">DUI87_17164</name>
</gene>